<evidence type="ECO:0000313" key="2">
    <source>
        <dbReference type="EMBL" id="KOG90067.1"/>
    </source>
</evidence>
<dbReference type="NCBIfam" id="TIGR03816">
    <property type="entry name" value="tadE_like_DECH"/>
    <property type="match status" value="1"/>
</dbReference>
<keyword evidence="3" id="KW-1185">Reference proteome</keyword>
<feature type="domain" description="Putative Flp pilus-assembly TadG-like N-terminal" evidence="1">
    <location>
        <begin position="3"/>
        <end position="43"/>
    </location>
</feature>
<dbReference type="Proteomes" id="UP000037020">
    <property type="component" value="Unassembled WGS sequence"/>
</dbReference>
<comment type="caution">
    <text evidence="2">The sequence shown here is derived from an EMBL/GenBank/DDBJ whole genome shotgun (WGS) entry which is preliminary data.</text>
</comment>
<dbReference type="EMBL" id="LGUT01000906">
    <property type="protein sequence ID" value="KOG90067.1"/>
    <property type="molecule type" value="Genomic_DNA"/>
</dbReference>
<sequence length="102" mass="10207">MWVTVAVTTLCALFAGMLLVGEAMIARHRAGGAADLAALAAADHALEGQAAACALAGRVAGAQVTRLVRCVVRGEVSDVVAEARAGPYAPRVRSRAGPAPAS</sequence>
<evidence type="ECO:0000259" key="1">
    <source>
        <dbReference type="Pfam" id="PF13400"/>
    </source>
</evidence>
<protein>
    <submittedName>
        <fullName evidence="2">Membrane protein</fullName>
    </submittedName>
</protein>
<gene>
    <name evidence="2" type="ORF">ADK38_10770</name>
</gene>
<organism evidence="2 3">
    <name type="scientific">Streptomyces varsoviensis</name>
    <dbReference type="NCBI Taxonomy" id="67373"/>
    <lineage>
        <taxon>Bacteria</taxon>
        <taxon>Bacillati</taxon>
        <taxon>Actinomycetota</taxon>
        <taxon>Actinomycetes</taxon>
        <taxon>Kitasatosporales</taxon>
        <taxon>Streptomycetaceae</taxon>
        <taxon>Streptomyces</taxon>
    </lineage>
</organism>
<dbReference type="InterPro" id="IPR028087">
    <property type="entry name" value="Tad_N"/>
</dbReference>
<dbReference type="Pfam" id="PF13400">
    <property type="entry name" value="Tad"/>
    <property type="match status" value="1"/>
</dbReference>
<name>A0ABR5J9P5_9ACTN</name>
<dbReference type="InterPro" id="IPR021202">
    <property type="entry name" value="Rv3654c-like"/>
</dbReference>
<accession>A0ABR5J9P5</accession>
<proteinExistence type="predicted"/>
<reference evidence="2 3" key="1">
    <citation type="submission" date="2015-07" db="EMBL/GenBank/DDBJ databases">
        <authorList>
            <person name="Ju K.-S."/>
            <person name="Doroghazi J.R."/>
            <person name="Metcalf W.W."/>
        </authorList>
    </citation>
    <scope>NUCLEOTIDE SEQUENCE [LARGE SCALE GENOMIC DNA]</scope>
    <source>
        <strain evidence="2 3">NRRL B-3589</strain>
    </source>
</reference>
<evidence type="ECO:0000313" key="3">
    <source>
        <dbReference type="Proteomes" id="UP000037020"/>
    </source>
</evidence>